<dbReference type="CDD" id="cd06503">
    <property type="entry name" value="ATP-synt_Fo_b"/>
    <property type="match status" value="1"/>
</dbReference>
<sequence>MSKTMRTIVTVICVLCLLPLSAQEKPDTVYTFRFVPDRDMFYVPYGGNNAELERLMQCVEQYRADILSGETPLYVDGYSTAGQGETENLAMSKVRSNRVKSELIVRQKLTEECFITKNHSGVGDYVTVRIVIPADNNEEARLATERAEKEQLAVEHAEQQRIATEKAEQERIAREREQARLAAEQAKADSLAQAQAEAERLAAEKSKAVDSYTLSLRANLLRWATLTPDLGIEWRISPSVGIMVNGSWMSWTWQDNARRYALWEVMPEVRWYLGEKKAWYVGAMFKAGEFNYKLSTTGKQGDLMGGGITGGYQLRLTGALSMDFSLGLGYLNADTEKYDVIDGVRVRGGNETKHWIGPVNAGVTLVWKIF</sequence>
<dbReference type="InterPro" id="IPR036709">
    <property type="entry name" value="Autotransporte_beta_dom_sf"/>
</dbReference>
<feature type="signal peptide" evidence="2">
    <location>
        <begin position="1"/>
        <end position="24"/>
    </location>
</feature>
<evidence type="ECO:0000313" key="4">
    <source>
        <dbReference type="Proteomes" id="UP000823771"/>
    </source>
</evidence>
<reference evidence="3" key="1">
    <citation type="submission" date="2020-10" db="EMBL/GenBank/DDBJ databases">
        <authorList>
            <person name="Gilroy R."/>
        </authorList>
    </citation>
    <scope>NUCLEOTIDE SEQUENCE</scope>
    <source>
        <strain evidence="3">2478</strain>
    </source>
</reference>
<feature type="coiled-coil region" evidence="1">
    <location>
        <begin position="140"/>
        <end position="211"/>
    </location>
</feature>
<evidence type="ECO:0000256" key="2">
    <source>
        <dbReference type="SAM" id="SignalP"/>
    </source>
</evidence>
<gene>
    <name evidence="3" type="ORF">IAB80_07080</name>
</gene>
<dbReference type="InterPro" id="IPR021958">
    <property type="entry name" value="DUF3575"/>
</dbReference>
<proteinExistence type="predicted"/>
<accession>A0A9D9IW90</accession>
<keyword evidence="1" id="KW-0175">Coiled coil</keyword>
<dbReference type="SUPFAM" id="SSF103515">
    <property type="entry name" value="Autotransporter"/>
    <property type="match status" value="1"/>
</dbReference>
<reference evidence="3" key="2">
    <citation type="journal article" date="2021" name="PeerJ">
        <title>Extensive microbial diversity within the chicken gut microbiome revealed by metagenomics and culture.</title>
        <authorList>
            <person name="Gilroy R."/>
            <person name="Ravi A."/>
            <person name="Getino M."/>
            <person name="Pursley I."/>
            <person name="Horton D.L."/>
            <person name="Alikhan N.F."/>
            <person name="Baker D."/>
            <person name="Gharbi K."/>
            <person name="Hall N."/>
            <person name="Watson M."/>
            <person name="Adriaenssens E.M."/>
            <person name="Foster-Nyarko E."/>
            <person name="Jarju S."/>
            <person name="Secka A."/>
            <person name="Antonio M."/>
            <person name="Oren A."/>
            <person name="Chaudhuri R.R."/>
            <person name="La Ragione R."/>
            <person name="Hildebrand F."/>
            <person name="Pallen M.J."/>
        </authorList>
    </citation>
    <scope>NUCLEOTIDE SEQUENCE</scope>
    <source>
        <strain evidence="3">2478</strain>
    </source>
</reference>
<protein>
    <submittedName>
        <fullName evidence="3">DUF3575 domain-containing protein</fullName>
    </submittedName>
</protein>
<comment type="caution">
    <text evidence="3">The sequence shown here is derived from an EMBL/GenBank/DDBJ whole genome shotgun (WGS) entry which is preliminary data.</text>
</comment>
<name>A0A9D9IW90_9BACT</name>
<keyword evidence="2" id="KW-0732">Signal</keyword>
<evidence type="ECO:0000313" key="3">
    <source>
        <dbReference type="EMBL" id="MBO8478633.1"/>
    </source>
</evidence>
<dbReference type="Pfam" id="PF12099">
    <property type="entry name" value="DUF3575"/>
    <property type="match status" value="1"/>
</dbReference>
<dbReference type="Proteomes" id="UP000823771">
    <property type="component" value="Unassembled WGS sequence"/>
</dbReference>
<feature type="chain" id="PRO_5038352206" evidence="2">
    <location>
        <begin position="25"/>
        <end position="370"/>
    </location>
</feature>
<dbReference type="AlphaFoldDB" id="A0A9D9IW90"/>
<dbReference type="EMBL" id="JADILZ010000063">
    <property type="protein sequence ID" value="MBO8478633.1"/>
    <property type="molecule type" value="Genomic_DNA"/>
</dbReference>
<organism evidence="3 4">
    <name type="scientific">Candidatus Cryptobacteroides excrementipullorum</name>
    <dbReference type="NCBI Taxonomy" id="2840761"/>
    <lineage>
        <taxon>Bacteria</taxon>
        <taxon>Pseudomonadati</taxon>
        <taxon>Bacteroidota</taxon>
        <taxon>Bacteroidia</taxon>
        <taxon>Bacteroidales</taxon>
        <taxon>Candidatus Cryptobacteroides</taxon>
    </lineage>
</organism>
<evidence type="ECO:0000256" key="1">
    <source>
        <dbReference type="SAM" id="Coils"/>
    </source>
</evidence>